<dbReference type="InterPro" id="IPR036724">
    <property type="entry name" value="Cobalamin-bd_sf"/>
</dbReference>
<dbReference type="EMBL" id="JBEPMX010000010">
    <property type="protein sequence ID" value="MET3683893.1"/>
    <property type="molecule type" value="Genomic_DNA"/>
</dbReference>
<dbReference type="Pfam" id="PF02607">
    <property type="entry name" value="B12-binding_2"/>
    <property type="match status" value="1"/>
</dbReference>
<dbReference type="InterPro" id="IPR003759">
    <property type="entry name" value="Cbl-bd_cap"/>
</dbReference>
<name>A0ABV2KWE2_9BACI</name>
<evidence type="ECO:0000313" key="3">
    <source>
        <dbReference type="Proteomes" id="UP001549167"/>
    </source>
</evidence>
<keyword evidence="3" id="KW-1185">Reference proteome</keyword>
<organism evidence="2 3">
    <name type="scientific">Alkalibacillus flavidus</name>
    <dbReference type="NCBI Taxonomy" id="546021"/>
    <lineage>
        <taxon>Bacteria</taxon>
        <taxon>Bacillati</taxon>
        <taxon>Bacillota</taxon>
        <taxon>Bacilli</taxon>
        <taxon>Bacillales</taxon>
        <taxon>Bacillaceae</taxon>
        <taxon>Alkalibacillus</taxon>
    </lineage>
</organism>
<accession>A0ABV2KWE2</accession>
<dbReference type="Proteomes" id="UP001549167">
    <property type="component" value="Unassembled WGS sequence"/>
</dbReference>
<proteinExistence type="predicted"/>
<evidence type="ECO:0000313" key="2">
    <source>
        <dbReference type="EMBL" id="MET3683893.1"/>
    </source>
</evidence>
<dbReference type="Gene3D" id="3.40.50.280">
    <property type="entry name" value="Cobalamin-binding domain"/>
    <property type="match status" value="1"/>
</dbReference>
<sequence>MYSTDSLTQYYEAILSGNTDQAYNIIQSVVKEHPTVDAYRLIAHAMYDVGKHWQTNELSVAQEHLATAVSQFVITQLTIHAIESKQQTLQSVALFSIETNQHNLGIQIIRNLFLEQGFVTYFYGADVPNHHIMESLKDVKPDYICYSVTLPNHLTKAKELGELIRQEPSLNHTGIVIGGYALMNHPHLRNQLVHDYYFDSIEDLHQWILEEGE</sequence>
<reference evidence="2 3" key="1">
    <citation type="submission" date="2024-06" db="EMBL/GenBank/DDBJ databases">
        <title>Genomic Encyclopedia of Type Strains, Phase IV (KMG-IV): sequencing the most valuable type-strain genomes for metagenomic binning, comparative biology and taxonomic classification.</title>
        <authorList>
            <person name="Goeker M."/>
        </authorList>
    </citation>
    <scope>NUCLEOTIDE SEQUENCE [LARGE SCALE GENOMIC DNA]</scope>
    <source>
        <strain evidence="2 3">DSM 23520</strain>
    </source>
</reference>
<dbReference type="InterPro" id="IPR036594">
    <property type="entry name" value="Meth_synthase_dom"/>
</dbReference>
<dbReference type="Pfam" id="PF02310">
    <property type="entry name" value="B12-binding"/>
    <property type="match status" value="1"/>
</dbReference>
<dbReference type="SUPFAM" id="SSF52242">
    <property type="entry name" value="Cobalamin (vitamin B12)-binding domain"/>
    <property type="match status" value="1"/>
</dbReference>
<dbReference type="RefSeq" id="WP_354220728.1">
    <property type="nucleotide sequence ID" value="NZ_JBEPMX010000010.1"/>
</dbReference>
<gene>
    <name evidence="2" type="ORF">ABID56_002009</name>
</gene>
<feature type="domain" description="B12-binding" evidence="1">
    <location>
        <begin position="89"/>
        <end position="213"/>
    </location>
</feature>
<protein>
    <submittedName>
        <fullName evidence="2">Methanogenic corrinoid protein MtbC1</fullName>
    </submittedName>
</protein>
<dbReference type="InterPro" id="IPR006158">
    <property type="entry name" value="Cobalamin-bd"/>
</dbReference>
<dbReference type="Gene3D" id="1.10.1240.10">
    <property type="entry name" value="Methionine synthase domain"/>
    <property type="match status" value="1"/>
</dbReference>
<evidence type="ECO:0000259" key="1">
    <source>
        <dbReference type="PROSITE" id="PS51332"/>
    </source>
</evidence>
<comment type="caution">
    <text evidence="2">The sequence shown here is derived from an EMBL/GenBank/DDBJ whole genome shotgun (WGS) entry which is preliminary data.</text>
</comment>
<dbReference type="PROSITE" id="PS51332">
    <property type="entry name" value="B12_BINDING"/>
    <property type="match status" value="1"/>
</dbReference>